<name>A0A914RMA7_PAREQ</name>
<evidence type="ECO:0000313" key="1">
    <source>
        <dbReference type="Proteomes" id="UP000887564"/>
    </source>
</evidence>
<accession>A0A914RMA7</accession>
<dbReference type="WBParaSite" id="PEQ_0000594701-mRNA-1">
    <property type="protein sequence ID" value="PEQ_0000594701-mRNA-1"/>
    <property type="gene ID" value="PEQ_0000594701"/>
</dbReference>
<proteinExistence type="predicted"/>
<dbReference type="AlphaFoldDB" id="A0A914RMA7"/>
<protein>
    <submittedName>
        <fullName evidence="2">Secreted protein</fullName>
    </submittedName>
</protein>
<evidence type="ECO:0000313" key="2">
    <source>
        <dbReference type="WBParaSite" id="PEQ_0000594701-mRNA-1"/>
    </source>
</evidence>
<sequence length="91" mass="10999">MSITAFIWCFRAAALRQYDRCRNEARYPDVDYKEIYCFLLQYLLRIFLTVHLHNGSHRRTIYGDRVQLVRRPASSHLFILFSPSPSLHFRY</sequence>
<organism evidence="1 2">
    <name type="scientific">Parascaris equorum</name>
    <name type="common">Equine roundworm</name>
    <dbReference type="NCBI Taxonomy" id="6256"/>
    <lineage>
        <taxon>Eukaryota</taxon>
        <taxon>Metazoa</taxon>
        <taxon>Ecdysozoa</taxon>
        <taxon>Nematoda</taxon>
        <taxon>Chromadorea</taxon>
        <taxon>Rhabditida</taxon>
        <taxon>Spirurina</taxon>
        <taxon>Ascaridomorpha</taxon>
        <taxon>Ascaridoidea</taxon>
        <taxon>Ascarididae</taxon>
        <taxon>Parascaris</taxon>
    </lineage>
</organism>
<reference evidence="2" key="1">
    <citation type="submission" date="2022-11" db="UniProtKB">
        <authorList>
            <consortium name="WormBaseParasite"/>
        </authorList>
    </citation>
    <scope>IDENTIFICATION</scope>
</reference>
<keyword evidence="1" id="KW-1185">Reference proteome</keyword>
<dbReference type="Proteomes" id="UP000887564">
    <property type="component" value="Unplaced"/>
</dbReference>